<name>A0A8T6QJ72_9CYAN</name>
<protein>
    <submittedName>
        <fullName evidence="1">GNAT family N-acetyltransferase</fullName>
    </submittedName>
</protein>
<gene>
    <name evidence="1" type="ORF">QQ91_000035</name>
</gene>
<reference evidence="1" key="2">
    <citation type="journal article" date="2015" name="Genome Announc.">
        <title>Draft Genome Sequence of Filamentous Marine Cyanobacterium Lyngbya confervoides Strain BDU141951.</title>
        <authorList>
            <person name="Chandrababunaidu M.M."/>
            <person name="Sen D."/>
            <person name="Tripathy S."/>
        </authorList>
    </citation>
    <scope>NUCLEOTIDE SEQUENCE</scope>
    <source>
        <strain evidence="1">BDU141951</strain>
    </source>
</reference>
<reference evidence="1" key="1">
    <citation type="submission" date="2014-11" db="EMBL/GenBank/DDBJ databases">
        <authorList>
            <person name="Malar M.C."/>
            <person name="Sen D."/>
            <person name="Tripathy S."/>
        </authorList>
    </citation>
    <scope>NUCLEOTIDE SEQUENCE</scope>
    <source>
        <strain evidence="1">BDU141951</strain>
    </source>
</reference>
<dbReference type="AlphaFoldDB" id="A0A8T6QJ72"/>
<dbReference type="EMBL" id="JTHE02000001">
    <property type="protein sequence ID" value="NEV65503.1"/>
    <property type="molecule type" value="Genomic_DNA"/>
</dbReference>
<proteinExistence type="predicted"/>
<accession>A0A8T6QJ72</accession>
<reference evidence="1" key="3">
    <citation type="submission" date="2020-02" db="EMBL/GenBank/DDBJ databases">
        <authorList>
            <person name="Sarangi A.N."/>
            <person name="Ghosh S."/>
            <person name="Mukherjee M."/>
            <person name="Tripathy S."/>
        </authorList>
    </citation>
    <scope>NUCLEOTIDE SEQUENCE</scope>
    <source>
        <strain evidence="1">BDU141951</strain>
    </source>
</reference>
<evidence type="ECO:0000313" key="1">
    <source>
        <dbReference type="EMBL" id="NEV65503.1"/>
    </source>
</evidence>
<sequence length="144" mass="16784">MLRETQQPDADWNWAYKLQLAVNDERYEVYGMELEALLQGVILLETQWHRSWLPQRFPLVYVEYLASAPWNRRLIEDPPYLVGVGRALLLFARQRSLELGYGGRVGLHSLPGAEAFYHRYQMPDYGPDPDKGGLVYFEYAAFTL</sequence>
<comment type="caution">
    <text evidence="1">The sequence shown here is derived from an EMBL/GenBank/DDBJ whole genome shotgun (WGS) entry which is preliminary data.</text>
</comment>
<organism evidence="1">
    <name type="scientific">Lyngbya confervoides BDU141951</name>
    <dbReference type="NCBI Taxonomy" id="1574623"/>
    <lineage>
        <taxon>Bacteria</taxon>
        <taxon>Bacillati</taxon>
        <taxon>Cyanobacteriota</taxon>
        <taxon>Cyanophyceae</taxon>
        <taxon>Oscillatoriophycideae</taxon>
        <taxon>Oscillatoriales</taxon>
        <taxon>Microcoleaceae</taxon>
        <taxon>Lyngbya</taxon>
    </lineage>
</organism>